<accession>A0A816WC42</accession>
<protein>
    <submittedName>
        <fullName evidence="1">(rape) hypothetical protein</fullName>
    </submittedName>
</protein>
<gene>
    <name evidence="1" type="ORF">DARMORV10_A03P56820.1</name>
</gene>
<dbReference type="AlphaFoldDB" id="A0A816WC42"/>
<reference evidence="1" key="1">
    <citation type="submission" date="2021-01" db="EMBL/GenBank/DDBJ databases">
        <authorList>
            <consortium name="Genoscope - CEA"/>
            <person name="William W."/>
        </authorList>
    </citation>
    <scope>NUCLEOTIDE SEQUENCE</scope>
</reference>
<proteinExistence type="predicted"/>
<organism evidence="1">
    <name type="scientific">Brassica napus</name>
    <name type="common">Rape</name>
    <dbReference type="NCBI Taxonomy" id="3708"/>
    <lineage>
        <taxon>Eukaryota</taxon>
        <taxon>Viridiplantae</taxon>
        <taxon>Streptophyta</taxon>
        <taxon>Embryophyta</taxon>
        <taxon>Tracheophyta</taxon>
        <taxon>Spermatophyta</taxon>
        <taxon>Magnoliopsida</taxon>
        <taxon>eudicotyledons</taxon>
        <taxon>Gunneridae</taxon>
        <taxon>Pentapetalae</taxon>
        <taxon>rosids</taxon>
        <taxon>malvids</taxon>
        <taxon>Brassicales</taxon>
        <taxon>Brassicaceae</taxon>
        <taxon>Brassiceae</taxon>
        <taxon>Brassica</taxon>
    </lineage>
</organism>
<dbReference type="EMBL" id="HG994357">
    <property type="protein sequence ID" value="CAF2131525.1"/>
    <property type="molecule type" value="Genomic_DNA"/>
</dbReference>
<name>A0A816WC42_BRANA</name>
<dbReference type="Proteomes" id="UP001295469">
    <property type="component" value="Chromosome A03"/>
</dbReference>
<sequence>MEISSWLTLGKFKISISIKHRSLVPLLGFCSTERDNMRHLLHQIAAIEAFCYNNIKTVFLFLRKKSKSYRVRISQIRTHSISHF</sequence>
<evidence type="ECO:0000313" key="1">
    <source>
        <dbReference type="EMBL" id="CAF2131525.1"/>
    </source>
</evidence>